<keyword evidence="6 7" id="KW-0472">Membrane</keyword>
<organism evidence="10 11">
    <name type="scientific">Microbacterium allomyrinae</name>
    <dbReference type="NCBI Taxonomy" id="2830666"/>
    <lineage>
        <taxon>Bacteria</taxon>
        <taxon>Bacillati</taxon>
        <taxon>Actinomycetota</taxon>
        <taxon>Actinomycetes</taxon>
        <taxon>Micrococcales</taxon>
        <taxon>Microbacteriaceae</taxon>
        <taxon>Microbacterium</taxon>
    </lineage>
</organism>
<proteinExistence type="predicted"/>
<dbReference type="InterPro" id="IPR027417">
    <property type="entry name" value="P-loop_NTPase"/>
</dbReference>
<sequence length="574" mass="59704">MSLPLPIATPVRTRRAMRDLVTGHVPGFVRALVALLAGAIAGVATPLLLGEIVDAAVGDEADHRRLVPLLVALAVLAVLLAVFAVWSRVAVARLGERMLAKLRLDVFVHVMRLPERRIEAAGRGEVISRVTADVAVVGDTVSSILPGAASAAFLVATSAVGLAFIDPRLTLAALLAVPLQVMAVRLYLKRSQPLYRASRAAAGARSQLTLEALDGHATVTAFGSGPEFEGRIDDAARREADLVLAATRVGARFWGRLNIAEFIGLAAILAVGWLLVSTGAGTVGAATAAALLFMQLFGPIGTVLASFDDLQRAAASLARLVGILDEPAAEERARPQAQASTGAAVSLQDVTFAYGTRDVLSGITFDLPHGGHLAIVGASGAGKSTIASLVNGELAPSGGAIGFGTHSSRVALVSQENHMFAGSIRDDLRIAKPDAGDDELHRALAVVGASWVEDLAAGLDTRIGDGGAVLTETRRQQLALARVELFAPDVLILDEAASEAGANGDGELGHAATALAARHTTITIAHRLDQAATADTIIVLDAGRIVEEGTHEELLNADGAYRRLWDTWHQRPAS</sequence>
<keyword evidence="3" id="KW-0547">Nucleotide-binding</keyword>
<accession>A0A9X1S2H7</accession>
<evidence type="ECO:0000256" key="3">
    <source>
        <dbReference type="ARBA" id="ARBA00022741"/>
    </source>
</evidence>
<feature type="transmembrane region" description="Helical" evidence="7">
    <location>
        <begin position="282"/>
        <end position="307"/>
    </location>
</feature>
<dbReference type="Gene3D" id="1.20.1560.10">
    <property type="entry name" value="ABC transporter type 1, transmembrane domain"/>
    <property type="match status" value="1"/>
</dbReference>
<feature type="transmembrane region" description="Helical" evidence="7">
    <location>
        <begin position="171"/>
        <end position="188"/>
    </location>
</feature>
<dbReference type="PANTHER" id="PTHR43394">
    <property type="entry name" value="ATP-DEPENDENT PERMEASE MDL1, MITOCHONDRIAL"/>
    <property type="match status" value="1"/>
</dbReference>
<feature type="domain" description="ABC transmembrane type-1" evidence="9">
    <location>
        <begin position="31"/>
        <end position="312"/>
    </location>
</feature>
<dbReference type="SMART" id="SM00382">
    <property type="entry name" value="AAA"/>
    <property type="match status" value="1"/>
</dbReference>
<evidence type="ECO:0000256" key="1">
    <source>
        <dbReference type="ARBA" id="ARBA00004651"/>
    </source>
</evidence>
<feature type="transmembrane region" description="Helical" evidence="7">
    <location>
        <begin position="144"/>
        <end position="165"/>
    </location>
</feature>
<dbReference type="Pfam" id="PF00664">
    <property type="entry name" value="ABC_membrane"/>
    <property type="match status" value="1"/>
</dbReference>
<dbReference type="EMBL" id="JAGTTN010000001">
    <property type="protein sequence ID" value="MCC2030913.1"/>
    <property type="molecule type" value="Genomic_DNA"/>
</dbReference>
<dbReference type="PANTHER" id="PTHR43394:SF1">
    <property type="entry name" value="ATP-BINDING CASSETTE SUB-FAMILY B MEMBER 10, MITOCHONDRIAL"/>
    <property type="match status" value="1"/>
</dbReference>
<gene>
    <name evidence="10" type="ORF">KEC57_01810</name>
</gene>
<evidence type="ECO:0000256" key="4">
    <source>
        <dbReference type="ARBA" id="ARBA00022840"/>
    </source>
</evidence>
<comment type="subcellular location">
    <subcellularLocation>
        <location evidence="1">Cell membrane</location>
        <topology evidence="1">Multi-pass membrane protein</topology>
    </subcellularLocation>
</comment>
<dbReference type="CDD" id="cd07346">
    <property type="entry name" value="ABC_6TM_exporters"/>
    <property type="match status" value="1"/>
</dbReference>
<evidence type="ECO:0000313" key="10">
    <source>
        <dbReference type="EMBL" id="MCC2030913.1"/>
    </source>
</evidence>
<keyword evidence="5 7" id="KW-1133">Transmembrane helix</keyword>
<reference evidence="10" key="1">
    <citation type="submission" date="2021-04" db="EMBL/GenBank/DDBJ databases">
        <title>Microbacterium tenobrionis sp. nov. and Microbacterium allomyrinae sp. nov., isolated from larvae of Tenobrio molitor and Allomyrina dichotoma, respectively.</title>
        <authorList>
            <person name="Lee S.D."/>
        </authorList>
    </citation>
    <scope>NUCLEOTIDE SEQUENCE</scope>
    <source>
        <strain evidence="10">BWT-G7</strain>
    </source>
</reference>
<dbReference type="InterPro" id="IPR003439">
    <property type="entry name" value="ABC_transporter-like_ATP-bd"/>
</dbReference>
<dbReference type="SUPFAM" id="SSF52540">
    <property type="entry name" value="P-loop containing nucleoside triphosphate hydrolases"/>
    <property type="match status" value="1"/>
</dbReference>
<dbReference type="InterPro" id="IPR003593">
    <property type="entry name" value="AAA+_ATPase"/>
</dbReference>
<dbReference type="PROSITE" id="PS50893">
    <property type="entry name" value="ABC_TRANSPORTER_2"/>
    <property type="match status" value="1"/>
</dbReference>
<comment type="caution">
    <text evidence="10">The sequence shown here is derived from an EMBL/GenBank/DDBJ whole genome shotgun (WGS) entry which is preliminary data.</text>
</comment>
<dbReference type="SUPFAM" id="SSF90123">
    <property type="entry name" value="ABC transporter transmembrane region"/>
    <property type="match status" value="1"/>
</dbReference>
<evidence type="ECO:0000259" key="9">
    <source>
        <dbReference type="PROSITE" id="PS50929"/>
    </source>
</evidence>
<dbReference type="RefSeq" id="WP_229382802.1">
    <property type="nucleotide sequence ID" value="NZ_JAGTTN010000001.1"/>
</dbReference>
<protein>
    <submittedName>
        <fullName evidence="10">ABC transporter ATP-binding protein</fullName>
    </submittedName>
</protein>
<dbReference type="GO" id="GO:0005886">
    <property type="term" value="C:plasma membrane"/>
    <property type="evidence" value="ECO:0007669"/>
    <property type="project" value="UniProtKB-SubCell"/>
</dbReference>
<feature type="domain" description="ABC transporter" evidence="8">
    <location>
        <begin position="345"/>
        <end position="567"/>
    </location>
</feature>
<dbReference type="GO" id="GO:0005524">
    <property type="term" value="F:ATP binding"/>
    <property type="evidence" value="ECO:0007669"/>
    <property type="project" value="UniProtKB-KW"/>
</dbReference>
<feature type="transmembrane region" description="Helical" evidence="7">
    <location>
        <begin position="27"/>
        <end position="49"/>
    </location>
</feature>
<evidence type="ECO:0000256" key="7">
    <source>
        <dbReference type="SAM" id="Phobius"/>
    </source>
</evidence>
<evidence type="ECO:0000256" key="2">
    <source>
        <dbReference type="ARBA" id="ARBA00022692"/>
    </source>
</evidence>
<feature type="transmembrane region" description="Helical" evidence="7">
    <location>
        <begin position="69"/>
        <end position="91"/>
    </location>
</feature>
<dbReference type="Proteomes" id="UP001139354">
    <property type="component" value="Unassembled WGS sequence"/>
</dbReference>
<dbReference type="InterPro" id="IPR011527">
    <property type="entry name" value="ABC1_TM_dom"/>
</dbReference>
<dbReference type="Gene3D" id="3.40.50.300">
    <property type="entry name" value="P-loop containing nucleotide triphosphate hydrolases"/>
    <property type="match status" value="1"/>
</dbReference>
<dbReference type="GO" id="GO:0015421">
    <property type="term" value="F:ABC-type oligopeptide transporter activity"/>
    <property type="evidence" value="ECO:0007669"/>
    <property type="project" value="TreeGrafter"/>
</dbReference>
<keyword evidence="2 7" id="KW-0812">Transmembrane</keyword>
<feature type="transmembrane region" description="Helical" evidence="7">
    <location>
        <begin position="257"/>
        <end position="276"/>
    </location>
</feature>
<dbReference type="Pfam" id="PF00005">
    <property type="entry name" value="ABC_tran"/>
    <property type="match status" value="1"/>
</dbReference>
<evidence type="ECO:0000256" key="5">
    <source>
        <dbReference type="ARBA" id="ARBA00022989"/>
    </source>
</evidence>
<keyword evidence="11" id="KW-1185">Reference proteome</keyword>
<keyword evidence="4 10" id="KW-0067">ATP-binding</keyword>
<dbReference type="InterPro" id="IPR036640">
    <property type="entry name" value="ABC1_TM_sf"/>
</dbReference>
<evidence type="ECO:0000259" key="8">
    <source>
        <dbReference type="PROSITE" id="PS50893"/>
    </source>
</evidence>
<evidence type="ECO:0000313" key="11">
    <source>
        <dbReference type="Proteomes" id="UP001139354"/>
    </source>
</evidence>
<dbReference type="InterPro" id="IPR039421">
    <property type="entry name" value="Type_1_exporter"/>
</dbReference>
<dbReference type="GO" id="GO:0016887">
    <property type="term" value="F:ATP hydrolysis activity"/>
    <property type="evidence" value="ECO:0007669"/>
    <property type="project" value="InterPro"/>
</dbReference>
<dbReference type="AlphaFoldDB" id="A0A9X1S2H7"/>
<name>A0A9X1S2H7_9MICO</name>
<dbReference type="PROSITE" id="PS50929">
    <property type="entry name" value="ABC_TM1F"/>
    <property type="match status" value="1"/>
</dbReference>
<evidence type="ECO:0000256" key="6">
    <source>
        <dbReference type="ARBA" id="ARBA00023136"/>
    </source>
</evidence>